<keyword evidence="2" id="KW-1185">Reference proteome</keyword>
<evidence type="ECO:0008006" key="3">
    <source>
        <dbReference type="Google" id="ProtNLM"/>
    </source>
</evidence>
<protein>
    <recommendedName>
        <fullName evidence="3">NAD(P)-binding Rossmann-fold containing protein</fullName>
    </recommendedName>
</protein>
<dbReference type="RefSeq" id="XP_008075808.1">
    <property type="nucleotide sequence ID" value="XM_008077617.1"/>
</dbReference>
<evidence type="ECO:0000313" key="2">
    <source>
        <dbReference type="Proteomes" id="UP000016922"/>
    </source>
</evidence>
<sequence length="287" mass="32314">MITTTKPADVEILILGAGWTSTFLIPLLKKQNISFGATSTTGRDGTFKFKFEHDECDEAKKQYRDLPAAKTVLITFPLKGKGESSHLVKSYSQAHGGEESKFQFIQLGSTGIFTIPGQDTWVTRHSKYDTSNARAIAEDELISLGGCVLNLSGLWGGARQPKHWLDRVADTKEKLASKQSLHMVHGLDVARSIIAVHERFGKAAGQRWMLTDLIVYDWWALILGFAGELQEEDPTSNREHTQIKWVGEVMVEQNVKALPRSMEQLGRCYDTREFWTTFELMPIRARI</sequence>
<dbReference type="Gene3D" id="3.40.50.720">
    <property type="entry name" value="NAD(P)-binding Rossmann-like Domain"/>
    <property type="match status" value="1"/>
</dbReference>
<dbReference type="OrthoDB" id="674948at2759"/>
<accession>S3EDY7</accession>
<proteinExistence type="predicted"/>
<dbReference type="HOGENOM" id="CLU_044092_0_0_1"/>
<dbReference type="Proteomes" id="UP000016922">
    <property type="component" value="Unassembled WGS sequence"/>
</dbReference>
<dbReference type="eggNOG" id="ENOG502RXTJ">
    <property type="taxonomic scope" value="Eukaryota"/>
</dbReference>
<dbReference type="KEGG" id="glz:GLAREA_08656"/>
<reference evidence="1 2" key="1">
    <citation type="journal article" date="2013" name="BMC Genomics">
        <title>Genomics-driven discovery of the pneumocandin biosynthetic gene cluster in the fungus Glarea lozoyensis.</title>
        <authorList>
            <person name="Chen L."/>
            <person name="Yue Q."/>
            <person name="Zhang X."/>
            <person name="Xiang M."/>
            <person name="Wang C."/>
            <person name="Li S."/>
            <person name="Che Y."/>
            <person name="Ortiz-Lopez F.J."/>
            <person name="Bills G.F."/>
            <person name="Liu X."/>
            <person name="An Z."/>
        </authorList>
    </citation>
    <scope>NUCLEOTIDE SEQUENCE [LARGE SCALE GENOMIC DNA]</scope>
    <source>
        <strain evidence="2">ATCC 20868 / MF5171</strain>
    </source>
</reference>
<evidence type="ECO:0000313" key="1">
    <source>
        <dbReference type="EMBL" id="EPE36493.1"/>
    </source>
</evidence>
<organism evidence="1 2">
    <name type="scientific">Glarea lozoyensis (strain ATCC 20868 / MF5171)</name>
    <dbReference type="NCBI Taxonomy" id="1116229"/>
    <lineage>
        <taxon>Eukaryota</taxon>
        <taxon>Fungi</taxon>
        <taxon>Dikarya</taxon>
        <taxon>Ascomycota</taxon>
        <taxon>Pezizomycotina</taxon>
        <taxon>Leotiomycetes</taxon>
        <taxon>Helotiales</taxon>
        <taxon>Helotiaceae</taxon>
        <taxon>Glarea</taxon>
    </lineage>
</organism>
<gene>
    <name evidence="1" type="ORF">GLAREA_08656</name>
</gene>
<dbReference type="GeneID" id="19467704"/>
<dbReference type="OMA" id="SIHMIHG"/>
<dbReference type="STRING" id="1116229.S3EDY7"/>
<dbReference type="AlphaFoldDB" id="S3EDY7"/>
<name>S3EDY7_GLAL2</name>
<dbReference type="PANTHER" id="PTHR40129">
    <property type="entry name" value="KETOPANTOATE REDUCTASE N-TERMINAL DOMAIN-CONTAINING PROTEIN"/>
    <property type="match status" value="1"/>
</dbReference>
<dbReference type="EMBL" id="KE145352">
    <property type="protein sequence ID" value="EPE36493.1"/>
    <property type="molecule type" value="Genomic_DNA"/>
</dbReference>
<dbReference type="PANTHER" id="PTHR40129:SF2">
    <property type="entry name" value="KETOPANTOATE REDUCTASE N-TERMINAL DOMAIN-CONTAINING PROTEIN"/>
    <property type="match status" value="1"/>
</dbReference>